<protein>
    <submittedName>
        <fullName evidence="2">Uncharacterized protein</fullName>
    </submittedName>
</protein>
<evidence type="ECO:0000313" key="2">
    <source>
        <dbReference type="EMBL" id="QLG88873.1"/>
    </source>
</evidence>
<dbReference type="RefSeq" id="WP_179355376.1">
    <property type="nucleotide sequence ID" value="NZ_CP058627.1"/>
</dbReference>
<dbReference type="Proteomes" id="UP000509597">
    <property type="component" value="Chromosome"/>
</dbReference>
<gene>
    <name evidence="2" type="ORF">HQ393_11865</name>
</gene>
<name>A0A7H9BJX6_9NEIS</name>
<organism evidence="2 3">
    <name type="scientific">Chitinibacter bivalviorum</name>
    <dbReference type="NCBI Taxonomy" id="2739434"/>
    <lineage>
        <taxon>Bacteria</taxon>
        <taxon>Pseudomonadati</taxon>
        <taxon>Pseudomonadota</taxon>
        <taxon>Betaproteobacteria</taxon>
        <taxon>Neisseriales</taxon>
        <taxon>Chitinibacteraceae</taxon>
        <taxon>Chitinibacter</taxon>
    </lineage>
</organism>
<dbReference type="KEGG" id="chiz:HQ393_11865"/>
<evidence type="ECO:0000313" key="3">
    <source>
        <dbReference type="Proteomes" id="UP000509597"/>
    </source>
</evidence>
<accession>A0A7H9BJX6</accession>
<reference evidence="2 3" key="1">
    <citation type="submission" date="2020-07" db="EMBL/GenBank/DDBJ databases">
        <title>Complete genome sequence of Chitinibacter sp. 2T18.</title>
        <authorList>
            <person name="Bae J.-W."/>
            <person name="Choi J.-W."/>
        </authorList>
    </citation>
    <scope>NUCLEOTIDE SEQUENCE [LARGE SCALE GENOMIC DNA]</scope>
    <source>
        <strain evidence="2 3">2T18</strain>
    </source>
</reference>
<keyword evidence="3" id="KW-1185">Reference proteome</keyword>
<feature type="chain" id="PRO_5028879568" evidence="1">
    <location>
        <begin position="25"/>
        <end position="139"/>
    </location>
</feature>
<dbReference type="AlphaFoldDB" id="A0A7H9BJX6"/>
<dbReference type="EMBL" id="CP058627">
    <property type="protein sequence ID" value="QLG88873.1"/>
    <property type="molecule type" value="Genomic_DNA"/>
</dbReference>
<evidence type="ECO:0000256" key="1">
    <source>
        <dbReference type="SAM" id="SignalP"/>
    </source>
</evidence>
<proteinExistence type="predicted"/>
<keyword evidence="1" id="KW-0732">Signal</keyword>
<feature type="signal peptide" evidence="1">
    <location>
        <begin position="1"/>
        <end position="24"/>
    </location>
</feature>
<sequence>MRGAKITRWFWGLILALCFSTTMANDISITPACQKAFVSLKQYIDTQHGLISSAALETSLAADEVRLNCDGSANAYSLSIAQIAKRYLPPPSKPSGPLIDAQTETVLSVLMIIGLIAASSAGYFVFDSGGLTIGIVGGH</sequence>